<gene>
    <name evidence="2" type="ORF">D5R40_20565</name>
</gene>
<reference evidence="2 3" key="1">
    <citation type="journal article" date="2018" name="ACS Chem. Biol.">
        <title>Ketoreductase domain dysfunction expands chemodiversity: malyngamide biosynthesis in the cyanobacterium Okeania hirsuta.</title>
        <authorList>
            <person name="Moss N.A."/>
            <person name="Leao T."/>
            <person name="Rankin M."/>
            <person name="McCullough T.M."/>
            <person name="Qu P."/>
            <person name="Korobeynikov A."/>
            <person name="Smith J.L."/>
            <person name="Gerwick L."/>
            <person name="Gerwick W.H."/>
        </authorList>
    </citation>
    <scope>NUCLEOTIDE SEQUENCE [LARGE SCALE GENOMIC DNA]</scope>
    <source>
        <strain evidence="2 3">PAB10Feb10-1</strain>
    </source>
</reference>
<dbReference type="Proteomes" id="UP000269154">
    <property type="component" value="Unassembled WGS sequence"/>
</dbReference>
<keyword evidence="1" id="KW-1133">Transmembrane helix</keyword>
<keyword evidence="1" id="KW-0812">Transmembrane</keyword>
<accession>A0A3N6P8W6</accession>
<dbReference type="EMBL" id="RCBY01000131">
    <property type="protein sequence ID" value="RQH34795.1"/>
    <property type="molecule type" value="Genomic_DNA"/>
</dbReference>
<protein>
    <submittedName>
        <fullName evidence="2">Uncharacterized protein</fullName>
    </submittedName>
</protein>
<dbReference type="AlphaFoldDB" id="A0A3N6P8W6"/>
<feature type="transmembrane region" description="Helical" evidence="1">
    <location>
        <begin position="43"/>
        <end position="65"/>
    </location>
</feature>
<dbReference type="RefSeq" id="WP_124147163.1">
    <property type="nucleotide sequence ID" value="NZ_CAWOKI010000237.1"/>
</dbReference>
<sequence length="67" mass="7340">MSEINQNAGDNSNQIGSINKARDIYIGCTLHQGDLDDSTLRRIGVLIFLISVFLFSLFMGGVNLIPL</sequence>
<keyword evidence="3" id="KW-1185">Reference proteome</keyword>
<evidence type="ECO:0000256" key="1">
    <source>
        <dbReference type="SAM" id="Phobius"/>
    </source>
</evidence>
<evidence type="ECO:0000313" key="2">
    <source>
        <dbReference type="EMBL" id="RQH34795.1"/>
    </source>
</evidence>
<name>A0A3N6P8W6_9CYAN</name>
<evidence type="ECO:0000313" key="3">
    <source>
        <dbReference type="Proteomes" id="UP000269154"/>
    </source>
</evidence>
<keyword evidence="1" id="KW-0472">Membrane</keyword>
<comment type="caution">
    <text evidence="2">The sequence shown here is derived from an EMBL/GenBank/DDBJ whole genome shotgun (WGS) entry which is preliminary data.</text>
</comment>
<proteinExistence type="predicted"/>
<organism evidence="2 3">
    <name type="scientific">Okeania hirsuta</name>
    <dbReference type="NCBI Taxonomy" id="1458930"/>
    <lineage>
        <taxon>Bacteria</taxon>
        <taxon>Bacillati</taxon>
        <taxon>Cyanobacteriota</taxon>
        <taxon>Cyanophyceae</taxon>
        <taxon>Oscillatoriophycideae</taxon>
        <taxon>Oscillatoriales</taxon>
        <taxon>Microcoleaceae</taxon>
        <taxon>Okeania</taxon>
    </lineage>
</organism>